<sequence length="160" mass="18309">DEERRHQEMVEASKKREGTSTPPCGSPRKGRQHLLDPIRRWNSFHNSRDRKNQRQALPYLQTLEMFRKHHVQPESTTRSSDVFASICAEMVREPGSNYQPMLPQGSESLDKASRVLGTNIANELIALSLANLKEAAKSPTRKQFSSPNLIDPTRNSPRYR</sequence>
<dbReference type="EMBL" id="GEBQ01025770">
    <property type="protein sequence ID" value="JAT14207.1"/>
    <property type="molecule type" value="Transcribed_RNA"/>
</dbReference>
<protein>
    <submittedName>
        <fullName evidence="2">Uncharacterized protein</fullName>
    </submittedName>
</protein>
<reference evidence="2" key="1">
    <citation type="submission" date="2015-11" db="EMBL/GenBank/DDBJ databases">
        <title>De novo transcriptome assembly of four potential Pierce s Disease insect vectors from Arizona vineyards.</title>
        <authorList>
            <person name="Tassone E.E."/>
        </authorList>
    </citation>
    <scope>NUCLEOTIDE SEQUENCE</scope>
</reference>
<evidence type="ECO:0000256" key="1">
    <source>
        <dbReference type="SAM" id="MobiDB-lite"/>
    </source>
</evidence>
<feature type="non-terminal residue" evidence="2">
    <location>
        <position position="160"/>
    </location>
</feature>
<dbReference type="AlphaFoldDB" id="A0A1B6KRZ6"/>
<feature type="compositionally biased region" description="Basic and acidic residues" evidence="1">
    <location>
        <begin position="1"/>
        <end position="18"/>
    </location>
</feature>
<accession>A0A1B6KRZ6</accession>
<gene>
    <name evidence="2" type="ORF">g.53983</name>
</gene>
<name>A0A1B6KRZ6_9HEMI</name>
<feature type="compositionally biased region" description="Polar residues" evidence="1">
    <location>
        <begin position="141"/>
        <end position="160"/>
    </location>
</feature>
<organism evidence="2">
    <name type="scientific">Graphocephala atropunctata</name>
    <dbReference type="NCBI Taxonomy" id="36148"/>
    <lineage>
        <taxon>Eukaryota</taxon>
        <taxon>Metazoa</taxon>
        <taxon>Ecdysozoa</taxon>
        <taxon>Arthropoda</taxon>
        <taxon>Hexapoda</taxon>
        <taxon>Insecta</taxon>
        <taxon>Pterygota</taxon>
        <taxon>Neoptera</taxon>
        <taxon>Paraneoptera</taxon>
        <taxon>Hemiptera</taxon>
        <taxon>Auchenorrhyncha</taxon>
        <taxon>Membracoidea</taxon>
        <taxon>Cicadellidae</taxon>
        <taxon>Cicadellinae</taxon>
        <taxon>Cicadellini</taxon>
        <taxon>Graphocephala</taxon>
    </lineage>
</organism>
<feature type="region of interest" description="Disordered" evidence="1">
    <location>
        <begin position="1"/>
        <end position="34"/>
    </location>
</feature>
<feature type="region of interest" description="Disordered" evidence="1">
    <location>
        <begin position="136"/>
        <end position="160"/>
    </location>
</feature>
<feature type="non-terminal residue" evidence="2">
    <location>
        <position position="1"/>
    </location>
</feature>
<evidence type="ECO:0000313" key="2">
    <source>
        <dbReference type="EMBL" id="JAT14207.1"/>
    </source>
</evidence>
<proteinExistence type="predicted"/>